<dbReference type="GO" id="GO:0016020">
    <property type="term" value="C:membrane"/>
    <property type="evidence" value="ECO:0007669"/>
    <property type="project" value="UniProtKB-SubCell"/>
</dbReference>
<dbReference type="Pfam" id="PF10320">
    <property type="entry name" value="7TM_GPCR_Srsx"/>
    <property type="match status" value="1"/>
</dbReference>
<dbReference type="Proteomes" id="UP000580250">
    <property type="component" value="Unassembled WGS sequence"/>
</dbReference>
<proteinExistence type="predicted"/>
<evidence type="ECO:0000256" key="3">
    <source>
        <dbReference type="ARBA" id="ARBA00022989"/>
    </source>
</evidence>
<feature type="transmembrane region" description="Helical" evidence="5">
    <location>
        <begin position="158"/>
        <end position="184"/>
    </location>
</feature>
<dbReference type="OrthoDB" id="5820127at2759"/>
<dbReference type="SMART" id="SM01381">
    <property type="entry name" value="7TM_GPCR_Srsx"/>
    <property type="match status" value="1"/>
</dbReference>
<comment type="subcellular location">
    <subcellularLocation>
        <location evidence="1">Membrane</location>
    </subcellularLocation>
</comment>
<accession>A0A6V7WA17</accession>
<dbReference type="EMBL" id="CAJEWN010000485">
    <property type="protein sequence ID" value="CAD2183974.1"/>
    <property type="molecule type" value="Genomic_DNA"/>
</dbReference>
<evidence type="ECO:0000256" key="2">
    <source>
        <dbReference type="ARBA" id="ARBA00022692"/>
    </source>
</evidence>
<reference evidence="6 7" key="1">
    <citation type="submission" date="2020-08" db="EMBL/GenBank/DDBJ databases">
        <authorList>
            <person name="Koutsovoulos G."/>
            <person name="Danchin GJ E."/>
        </authorList>
    </citation>
    <scope>NUCLEOTIDE SEQUENCE [LARGE SCALE GENOMIC DNA]</scope>
</reference>
<dbReference type="InterPro" id="IPR019424">
    <property type="entry name" value="7TM_GPCR_Srsx"/>
</dbReference>
<organism evidence="6 7">
    <name type="scientific">Meloidogyne enterolobii</name>
    <name type="common">Root-knot nematode worm</name>
    <name type="synonym">Meloidogyne mayaguensis</name>
    <dbReference type="NCBI Taxonomy" id="390850"/>
    <lineage>
        <taxon>Eukaryota</taxon>
        <taxon>Metazoa</taxon>
        <taxon>Ecdysozoa</taxon>
        <taxon>Nematoda</taxon>
        <taxon>Chromadorea</taxon>
        <taxon>Rhabditida</taxon>
        <taxon>Tylenchina</taxon>
        <taxon>Tylenchomorpha</taxon>
        <taxon>Tylenchoidea</taxon>
        <taxon>Meloidogynidae</taxon>
        <taxon>Meloidogyninae</taxon>
        <taxon>Meloidogyne</taxon>
    </lineage>
</organism>
<dbReference type="AlphaFoldDB" id="A0A6V7WA17"/>
<dbReference type="PANTHER" id="PTHR23360">
    <property type="entry name" value="G-PROTEIN COUPLED RECEPTORS FAMILY 1 PROFILE DOMAIN-CONTAINING PROTEIN-RELATED"/>
    <property type="match status" value="1"/>
</dbReference>
<feature type="transmembrane region" description="Helical" evidence="5">
    <location>
        <begin position="86"/>
        <end position="109"/>
    </location>
</feature>
<feature type="transmembrane region" description="Helical" evidence="5">
    <location>
        <begin position="34"/>
        <end position="55"/>
    </location>
</feature>
<evidence type="ECO:0000313" key="7">
    <source>
        <dbReference type="Proteomes" id="UP000580250"/>
    </source>
</evidence>
<dbReference type="GO" id="GO:0004930">
    <property type="term" value="F:G protein-coupled receptor activity"/>
    <property type="evidence" value="ECO:0007669"/>
    <property type="project" value="InterPro"/>
</dbReference>
<dbReference type="SUPFAM" id="SSF81321">
    <property type="entry name" value="Family A G protein-coupled receptor-like"/>
    <property type="match status" value="1"/>
</dbReference>
<feature type="transmembrane region" description="Helical" evidence="5">
    <location>
        <begin position="121"/>
        <end position="146"/>
    </location>
</feature>
<sequence>MGFFSNLLMFSSLSVDRLIAAAFPIFYKNLNKKHYICCHVSVLIIVSCFILYRMIYVVIQYPDWPVTGNIADTLGMISYDSTIMNFLLSLFVYIPPLFCYFLLGLILICRKETSEQHMKKIYRSILIIISVNIGFYLLGWMIGQFIYDPLADSSTNPINLFVLLVFSMIIVNIGGAANALILYLNSCDYQKAYKKEFSKIKHLLFKCLNIKQHTSTIHIQPRIQNQIIRVVNPS</sequence>
<evidence type="ECO:0000256" key="4">
    <source>
        <dbReference type="ARBA" id="ARBA00023136"/>
    </source>
</evidence>
<dbReference type="PANTHER" id="PTHR23360:SF5">
    <property type="entry name" value="G-PROTEIN COUPLED RECEPTORS FAMILY 1 PROFILE DOMAIN-CONTAINING PROTEIN"/>
    <property type="match status" value="1"/>
</dbReference>
<name>A0A6V7WA17_MELEN</name>
<comment type="caution">
    <text evidence="6">The sequence shown here is derived from an EMBL/GenBank/DDBJ whole genome shotgun (WGS) entry which is preliminary data.</text>
</comment>
<keyword evidence="3 5" id="KW-1133">Transmembrane helix</keyword>
<evidence type="ECO:0000256" key="5">
    <source>
        <dbReference type="SAM" id="Phobius"/>
    </source>
</evidence>
<dbReference type="InterPro" id="IPR047130">
    <property type="entry name" value="7TM_GPCR_Srsx_nematod"/>
</dbReference>
<dbReference type="InterPro" id="IPR000276">
    <property type="entry name" value="GPCR_Rhodpsn"/>
</dbReference>
<evidence type="ECO:0000256" key="1">
    <source>
        <dbReference type="ARBA" id="ARBA00004370"/>
    </source>
</evidence>
<keyword evidence="4 5" id="KW-0472">Membrane</keyword>
<protein>
    <submittedName>
        <fullName evidence="6">Uncharacterized protein</fullName>
    </submittedName>
</protein>
<evidence type="ECO:0000313" key="6">
    <source>
        <dbReference type="EMBL" id="CAD2183974.1"/>
    </source>
</evidence>
<gene>
    <name evidence="6" type="ORF">MENT_LOCUS36300</name>
</gene>
<dbReference type="Gene3D" id="1.20.1070.10">
    <property type="entry name" value="Rhodopsin 7-helix transmembrane proteins"/>
    <property type="match status" value="1"/>
</dbReference>
<keyword evidence="2 5" id="KW-0812">Transmembrane</keyword>